<dbReference type="EMBL" id="JANBPK010000376">
    <property type="protein sequence ID" value="KAJ2935723.1"/>
    <property type="molecule type" value="Genomic_DNA"/>
</dbReference>
<keyword evidence="3" id="KW-1185">Reference proteome</keyword>
<feature type="non-terminal residue" evidence="2">
    <location>
        <position position="1"/>
    </location>
</feature>
<name>A0A9W8MNT1_9AGAR</name>
<feature type="region of interest" description="Disordered" evidence="1">
    <location>
        <begin position="1"/>
        <end position="86"/>
    </location>
</feature>
<feature type="compositionally biased region" description="Basic and acidic residues" evidence="1">
    <location>
        <begin position="23"/>
        <end position="32"/>
    </location>
</feature>
<evidence type="ECO:0000313" key="2">
    <source>
        <dbReference type="EMBL" id="KAJ2935723.1"/>
    </source>
</evidence>
<evidence type="ECO:0000313" key="3">
    <source>
        <dbReference type="Proteomes" id="UP001140091"/>
    </source>
</evidence>
<feature type="compositionally biased region" description="Basic and acidic residues" evidence="1">
    <location>
        <begin position="1"/>
        <end position="11"/>
    </location>
</feature>
<sequence length="141" mass="14758">MASRKEKELGRGNENFQEGAFEVPRDKQKRTVYDQFSEEVLKGGRGPSPGAETGGGSSGFIGSPGVGGPPFAFTTSEPEGNYTGPNISDLDEIFESILGGASPLFRIGGLGAWAGWLAAHVEVELVACLVHHDKVTPTAAP</sequence>
<proteinExistence type="predicted"/>
<accession>A0A9W8MNT1</accession>
<feature type="compositionally biased region" description="Polar residues" evidence="1">
    <location>
        <begin position="73"/>
        <end position="86"/>
    </location>
</feature>
<reference evidence="2" key="1">
    <citation type="submission" date="2022-06" db="EMBL/GenBank/DDBJ databases">
        <title>Genome Sequence of Candolleomyces eurysporus.</title>
        <authorList>
            <person name="Buettner E."/>
        </authorList>
    </citation>
    <scope>NUCLEOTIDE SEQUENCE</scope>
    <source>
        <strain evidence="2">VTCC 930004</strain>
    </source>
</reference>
<feature type="compositionally biased region" description="Gly residues" evidence="1">
    <location>
        <begin position="43"/>
        <end position="68"/>
    </location>
</feature>
<evidence type="ECO:0000256" key="1">
    <source>
        <dbReference type="SAM" id="MobiDB-lite"/>
    </source>
</evidence>
<dbReference type="Proteomes" id="UP001140091">
    <property type="component" value="Unassembled WGS sequence"/>
</dbReference>
<gene>
    <name evidence="2" type="ORF">H1R20_g1371</name>
</gene>
<organism evidence="2 3">
    <name type="scientific">Candolleomyces eurysporus</name>
    <dbReference type="NCBI Taxonomy" id="2828524"/>
    <lineage>
        <taxon>Eukaryota</taxon>
        <taxon>Fungi</taxon>
        <taxon>Dikarya</taxon>
        <taxon>Basidiomycota</taxon>
        <taxon>Agaricomycotina</taxon>
        <taxon>Agaricomycetes</taxon>
        <taxon>Agaricomycetidae</taxon>
        <taxon>Agaricales</taxon>
        <taxon>Agaricineae</taxon>
        <taxon>Psathyrellaceae</taxon>
        <taxon>Candolleomyces</taxon>
    </lineage>
</organism>
<comment type="caution">
    <text evidence="2">The sequence shown here is derived from an EMBL/GenBank/DDBJ whole genome shotgun (WGS) entry which is preliminary data.</text>
</comment>
<protein>
    <submittedName>
        <fullName evidence="2">Uncharacterized protein</fullName>
    </submittedName>
</protein>
<dbReference type="AlphaFoldDB" id="A0A9W8MNT1"/>